<keyword evidence="3" id="KW-1185">Reference proteome</keyword>
<gene>
    <name evidence="2" type="ORF">B5M09_011006</name>
</gene>
<accession>A0A425D9N1</accession>
<comment type="caution">
    <text evidence="2">The sequence shown here is derived from an EMBL/GenBank/DDBJ whole genome shotgun (WGS) entry which is preliminary data.</text>
</comment>
<proteinExistence type="predicted"/>
<dbReference type="VEuPathDB" id="FungiDB:H257_18324"/>
<reference evidence="2" key="1">
    <citation type="submission" date="2018-07" db="EMBL/GenBank/DDBJ databases">
        <title>Annotation of Aphanomyces astaci genome assembly.</title>
        <authorList>
            <person name="Studholme D.J."/>
        </authorList>
    </citation>
    <scope>NUCLEOTIDE SEQUENCE [LARGE SCALE GENOMIC DNA]</scope>
    <source>
        <strain evidence="2">Pc</strain>
    </source>
</reference>
<evidence type="ECO:0000313" key="2">
    <source>
        <dbReference type="EMBL" id="RQM26002.1"/>
    </source>
</evidence>
<protein>
    <submittedName>
        <fullName evidence="2">Uncharacterized protein</fullName>
    </submittedName>
</protein>
<evidence type="ECO:0000256" key="1">
    <source>
        <dbReference type="SAM" id="MobiDB-lite"/>
    </source>
</evidence>
<dbReference type="AlphaFoldDB" id="A0A425D9N1"/>
<dbReference type="Proteomes" id="UP000284702">
    <property type="component" value="Unassembled WGS sequence"/>
</dbReference>
<name>A0A425D9N1_APHAT</name>
<organism evidence="2 3">
    <name type="scientific">Aphanomyces astaci</name>
    <name type="common">Crayfish plague agent</name>
    <dbReference type="NCBI Taxonomy" id="112090"/>
    <lineage>
        <taxon>Eukaryota</taxon>
        <taxon>Sar</taxon>
        <taxon>Stramenopiles</taxon>
        <taxon>Oomycota</taxon>
        <taxon>Saprolegniomycetes</taxon>
        <taxon>Saprolegniales</taxon>
        <taxon>Verrucalvaceae</taxon>
        <taxon>Aphanomyces</taxon>
    </lineage>
</organism>
<feature type="compositionally biased region" description="Basic and acidic residues" evidence="1">
    <location>
        <begin position="31"/>
        <end position="42"/>
    </location>
</feature>
<feature type="region of interest" description="Disordered" evidence="1">
    <location>
        <begin position="22"/>
        <end position="63"/>
    </location>
</feature>
<dbReference type="EMBL" id="MZMZ02002404">
    <property type="protein sequence ID" value="RQM26002.1"/>
    <property type="molecule type" value="Genomic_DNA"/>
</dbReference>
<evidence type="ECO:0000313" key="3">
    <source>
        <dbReference type="Proteomes" id="UP000284702"/>
    </source>
</evidence>
<sequence>MPLPTGGPRVCSIASEVVGAVTRSQARASGHPHESPEAKAIKEVNPNPRTSNRCPDGGTPFPGSLEDSLVGGGLAPVAEADRESPLKLPPYRDDTYVLPDRVLRKEQARDLFTISMKAYLEDKALPLEEWLMKVVTRTSEHHEVNDRVLYRRVILKSPS</sequence>